<keyword evidence="2" id="KW-0238">DNA-binding</keyword>
<dbReference type="PANTHER" id="PTHR44688">
    <property type="entry name" value="DNA-BINDING TRANSCRIPTIONAL ACTIVATOR DEVR_DOSR"/>
    <property type="match status" value="1"/>
</dbReference>
<evidence type="ECO:0000313" key="6">
    <source>
        <dbReference type="Proteomes" id="UP001596096"/>
    </source>
</evidence>
<dbReference type="SUPFAM" id="SSF46894">
    <property type="entry name" value="C-terminal effector domain of the bipartite response regulators"/>
    <property type="match status" value="1"/>
</dbReference>
<dbReference type="Pfam" id="PF00196">
    <property type="entry name" value="GerE"/>
    <property type="match status" value="1"/>
</dbReference>
<dbReference type="EMBL" id="JBHSNW010000032">
    <property type="protein sequence ID" value="MFC5821310.1"/>
    <property type="molecule type" value="Genomic_DNA"/>
</dbReference>
<dbReference type="InterPro" id="IPR000792">
    <property type="entry name" value="Tscrpt_reg_LuxR_C"/>
</dbReference>
<gene>
    <name evidence="5" type="ORF">ACFPUY_39995</name>
</gene>
<dbReference type="Gene3D" id="1.10.10.10">
    <property type="entry name" value="Winged helix-like DNA-binding domain superfamily/Winged helix DNA-binding domain"/>
    <property type="match status" value="1"/>
</dbReference>
<evidence type="ECO:0000313" key="5">
    <source>
        <dbReference type="EMBL" id="MFC5821310.1"/>
    </source>
</evidence>
<organism evidence="5 6">
    <name type="scientific">Nonomuraea harbinensis</name>
    <dbReference type="NCBI Taxonomy" id="1286938"/>
    <lineage>
        <taxon>Bacteria</taxon>
        <taxon>Bacillati</taxon>
        <taxon>Actinomycetota</taxon>
        <taxon>Actinomycetes</taxon>
        <taxon>Streptosporangiales</taxon>
        <taxon>Streptosporangiaceae</taxon>
        <taxon>Nonomuraea</taxon>
    </lineage>
</organism>
<reference evidence="6" key="1">
    <citation type="journal article" date="2019" name="Int. J. Syst. Evol. Microbiol.">
        <title>The Global Catalogue of Microorganisms (GCM) 10K type strain sequencing project: providing services to taxonomists for standard genome sequencing and annotation.</title>
        <authorList>
            <consortium name="The Broad Institute Genomics Platform"/>
            <consortium name="The Broad Institute Genome Sequencing Center for Infectious Disease"/>
            <person name="Wu L."/>
            <person name="Ma J."/>
        </authorList>
    </citation>
    <scope>NUCLEOTIDE SEQUENCE [LARGE SCALE GENOMIC DNA]</scope>
    <source>
        <strain evidence="6">CGMCC 4.7106</strain>
    </source>
</reference>
<dbReference type="PROSITE" id="PS50043">
    <property type="entry name" value="HTH_LUXR_2"/>
    <property type="match status" value="1"/>
</dbReference>
<feature type="domain" description="HTH luxR-type" evidence="4">
    <location>
        <begin position="1"/>
        <end position="57"/>
    </location>
</feature>
<dbReference type="SMART" id="SM00421">
    <property type="entry name" value="HTH_LUXR"/>
    <property type="match status" value="1"/>
</dbReference>
<comment type="caution">
    <text evidence="5">The sequence shown here is derived from an EMBL/GenBank/DDBJ whole genome shotgun (WGS) entry which is preliminary data.</text>
</comment>
<evidence type="ECO:0000256" key="2">
    <source>
        <dbReference type="ARBA" id="ARBA00023125"/>
    </source>
</evidence>
<accession>A0ABW1C8M7</accession>
<protein>
    <submittedName>
        <fullName evidence="5">Helix-turn-helix transcriptional regulator</fullName>
    </submittedName>
</protein>
<evidence type="ECO:0000256" key="1">
    <source>
        <dbReference type="ARBA" id="ARBA00023015"/>
    </source>
</evidence>
<evidence type="ECO:0000256" key="3">
    <source>
        <dbReference type="ARBA" id="ARBA00023163"/>
    </source>
</evidence>
<dbReference type="Proteomes" id="UP001596096">
    <property type="component" value="Unassembled WGS sequence"/>
</dbReference>
<evidence type="ECO:0000259" key="4">
    <source>
        <dbReference type="PROSITE" id="PS50043"/>
    </source>
</evidence>
<name>A0ABW1C8M7_9ACTN</name>
<dbReference type="InterPro" id="IPR016032">
    <property type="entry name" value="Sig_transdc_resp-reg_C-effctor"/>
</dbReference>
<dbReference type="PANTHER" id="PTHR44688:SF16">
    <property type="entry name" value="DNA-BINDING TRANSCRIPTIONAL ACTIVATOR DEVR_DOSR"/>
    <property type="match status" value="1"/>
</dbReference>
<dbReference type="RefSeq" id="WP_378524987.1">
    <property type="nucleotide sequence ID" value="NZ_JBHSNW010000032.1"/>
</dbReference>
<sequence>MTAHEPHIARLVATAATSREVAAHLFLSPRTVEAHLRDIFRKLGIASRRQLRELPLP</sequence>
<keyword evidence="3" id="KW-0804">Transcription</keyword>
<dbReference type="PRINTS" id="PR00038">
    <property type="entry name" value="HTHLUXR"/>
</dbReference>
<dbReference type="InterPro" id="IPR036388">
    <property type="entry name" value="WH-like_DNA-bd_sf"/>
</dbReference>
<dbReference type="CDD" id="cd06170">
    <property type="entry name" value="LuxR_C_like"/>
    <property type="match status" value="1"/>
</dbReference>
<proteinExistence type="predicted"/>
<keyword evidence="6" id="KW-1185">Reference proteome</keyword>
<keyword evidence="1" id="KW-0805">Transcription regulation</keyword>